<sequence length="894" mass="101545">MRLFIVIVFIVFPSVAYGKPTDYTEETECPGYNACHEVFQDKINVHIVPHSHDDVGWLLTVDQYFYKKVQYIISSVVTYLQENPDRRFIQVETSYFYMWWNLQNDATKSQVRQLINEGRLEIANGAWSMNDEAAVHYQSTIDQYTLGLRFIEDVLGKCARPKAGWQIDPFGHSREHASLLGQMGLDSVFFARLDYRDKQNRLDHQTMDLLWTGSSNLDADTSTIFTSVLYDHYSAPSGFCFDKDCDDLPVIINPESTEYNWEDRVIEFTNYTAEQAKYYPTNNILVTFGGDFQWRNAEQGFLNIDRLIAGFKKFNPTIHGTELNVIYSTPACYAKAVRDYIEVNKMMLEVKTDDFFPYADGGNTVWAGYFSSRPTSKRLERVANNLLQVSKQVTAFGGQFYGSISRLSHAMGVLQHHDAITGTEKEAVKRDYHKTVVAGMEQAISEISISFSSILGIDGNLNLKSCLLSNVSICSESDKDQFNVLIYNPLARTTSHYIQVPVNDGTWKVTGPTGEEIESHLTYPARNFEYITNDIGEKILPKVLIFKAENLPPLGYKVYSFQKSSDLSSSTREQQLDANQIGFEDRYVTIDLNTGLVKSITLNGVTLGVSQKLLYYNGSTGVSGAYIFRPDTKVREAVEFGYVQTSVLLGGGEMVREIKQVWEDWITQVIRVFRDEDFVEFDWVVGPIDTSNGLGKEVITRYSTELETDGVFYTDSNGREMIYRKKNYRPTYTYTTEEPQAGNYYPVNTKILVKDEVNEFAVLTDRSEGGSSLSPGEVELMLSRVAKEDDQRGVGENLNETEYAVPLVARGSHFVTLGKSSEGNGGRTMAAVERDIAQRKHLQPWVFYTTEDVPIKEQSFLNKELPPNVHLLTLERLEYQQHSTHQTGTHTGER</sequence>
<dbReference type="GO" id="GO:0006013">
    <property type="term" value="P:mannose metabolic process"/>
    <property type="evidence" value="ECO:0007669"/>
    <property type="project" value="InterPro"/>
</dbReference>
<keyword evidence="4 10" id="KW-0479">Metal-binding</keyword>
<dbReference type="InterPro" id="IPR011682">
    <property type="entry name" value="Glyco_hydro_38_C"/>
</dbReference>
<evidence type="ECO:0000256" key="6">
    <source>
        <dbReference type="ARBA" id="ARBA00022833"/>
    </source>
</evidence>
<comment type="similarity">
    <text evidence="2 10">Belongs to the glycosyl hydrolase 38 family.</text>
</comment>
<proteinExistence type="inferred from homology"/>
<dbReference type="EMBL" id="GALX01004818">
    <property type="protein sequence ID" value="JAB63648.1"/>
    <property type="molecule type" value="Transcribed_RNA"/>
</dbReference>
<evidence type="ECO:0000256" key="7">
    <source>
        <dbReference type="ARBA" id="ARBA00023157"/>
    </source>
</evidence>
<dbReference type="GO" id="GO:0030246">
    <property type="term" value="F:carbohydrate binding"/>
    <property type="evidence" value="ECO:0007669"/>
    <property type="project" value="InterPro"/>
</dbReference>
<dbReference type="InterPro" id="IPR037094">
    <property type="entry name" value="Glyco_hydro_38_cen_sf"/>
</dbReference>
<dbReference type="Pfam" id="PF09261">
    <property type="entry name" value="Alpha-mann_mid"/>
    <property type="match status" value="1"/>
</dbReference>
<evidence type="ECO:0000256" key="1">
    <source>
        <dbReference type="ARBA" id="ARBA00000365"/>
    </source>
</evidence>
<dbReference type="FunFam" id="1.20.1270.50:FF:000003">
    <property type="entry name" value="Alpha-mannosidase"/>
    <property type="match status" value="1"/>
</dbReference>
<dbReference type="InterPro" id="IPR028995">
    <property type="entry name" value="Glyco_hydro_57/38_cen_sf"/>
</dbReference>
<dbReference type="Pfam" id="PF07748">
    <property type="entry name" value="Glyco_hydro_38C"/>
    <property type="match status" value="1"/>
</dbReference>
<dbReference type="InterPro" id="IPR050843">
    <property type="entry name" value="Glycosyl_Hydrlase_38"/>
</dbReference>
<dbReference type="InterPro" id="IPR011013">
    <property type="entry name" value="Gal_mutarotase_sf_dom"/>
</dbReference>
<keyword evidence="8" id="KW-0325">Glycoprotein</keyword>
<dbReference type="SUPFAM" id="SSF88713">
    <property type="entry name" value="Glycoside hydrolase/deacetylase"/>
    <property type="match status" value="1"/>
</dbReference>
<dbReference type="Gene3D" id="1.20.1270.50">
    <property type="entry name" value="Glycoside hydrolase family 38, central domain"/>
    <property type="match status" value="2"/>
</dbReference>
<dbReference type="InterPro" id="IPR000602">
    <property type="entry name" value="Glyco_hydro_38_N"/>
</dbReference>
<dbReference type="FunFam" id="2.70.98.30:FF:000003">
    <property type="entry name" value="Alpha-mannosidase"/>
    <property type="match status" value="1"/>
</dbReference>
<evidence type="ECO:0000256" key="8">
    <source>
        <dbReference type="ARBA" id="ARBA00023180"/>
    </source>
</evidence>
<evidence type="ECO:0000256" key="10">
    <source>
        <dbReference type="RuleBase" id="RU361199"/>
    </source>
</evidence>
<dbReference type="InterPro" id="IPR027291">
    <property type="entry name" value="Glyco_hydro_38_N_sf"/>
</dbReference>
<accession>V5GTT1</accession>
<organism evidence="12">
    <name type="scientific">Anoplophora glabripennis</name>
    <name type="common">Asian longhorn beetle</name>
    <name type="synonym">Anoplophora nobilis</name>
    <dbReference type="NCBI Taxonomy" id="217634"/>
    <lineage>
        <taxon>Eukaryota</taxon>
        <taxon>Metazoa</taxon>
        <taxon>Ecdysozoa</taxon>
        <taxon>Arthropoda</taxon>
        <taxon>Hexapoda</taxon>
        <taxon>Insecta</taxon>
        <taxon>Pterygota</taxon>
        <taxon>Neoptera</taxon>
        <taxon>Endopterygota</taxon>
        <taxon>Coleoptera</taxon>
        <taxon>Polyphaga</taxon>
        <taxon>Cucujiformia</taxon>
        <taxon>Chrysomeloidea</taxon>
        <taxon>Cerambycidae</taxon>
        <taxon>Lamiinae</taxon>
        <taxon>Lamiini</taxon>
        <taxon>Anoplophora</taxon>
    </lineage>
</organism>
<dbReference type="PANTHER" id="PTHR11607">
    <property type="entry name" value="ALPHA-MANNOSIDASE"/>
    <property type="match status" value="1"/>
</dbReference>
<protein>
    <recommendedName>
        <fullName evidence="3 10">Alpha-mannosidase</fullName>
        <ecNumber evidence="10">3.2.1.-</ecNumber>
    </recommendedName>
</protein>
<dbReference type="Gene3D" id="2.60.40.1180">
    <property type="entry name" value="Golgi alpha-mannosidase II"/>
    <property type="match status" value="1"/>
</dbReference>
<dbReference type="CDD" id="cd10810">
    <property type="entry name" value="GH38N_AMII_LAM_like"/>
    <property type="match status" value="1"/>
</dbReference>
<keyword evidence="7" id="KW-1015">Disulfide bond</keyword>
<keyword evidence="6 10" id="KW-0862">Zinc</keyword>
<name>V5GTT1_ANOGL</name>
<dbReference type="FunFam" id="3.20.110.10:FF:000001">
    <property type="entry name" value="Alpha-mannosidase"/>
    <property type="match status" value="1"/>
</dbReference>
<dbReference type="Pfam" id="PF01074">
    <property type="entry name" value="Glyco_hydro_38N"/>
    <property type="match status" value="1"/>
</dbReference>
<keyword evidence="10" id="KW-0732">Signal</keyword>
<evidence type="ECO:0000256" key="9">
    <source>
        <dbReference type="ARBA" id="ARBA00023295"/>
    </source>
</evidence>
<dbReference type="Gene3D" id="2.70.98.30">
    <property type="entry name" value="Golgi alpha-mannosidase II, domain 4"/>
    <property type="match status" value="1"/>
</dbReference>
<dbReference type="InterPro" id="IPR015341">
    <property type="entry name" value="Glyco_hydro_38_cen"/>
</dbReference>
<dbReference type="AlphaFoldDB" id="V5GTT1"/>
<gene>
    <name evidence="12" type="primary">MA2B1</name>
</gene>
<dbReference type="GO" id="GO:0004559">
    <property type="term" value="F:alpha-mannosidase activity"/>
    <property type="evidence" value="ECO:0007669"/>
    <property type="project" value="UniProtKB-EC"/>
</dbReference>
<dbReference type="Gene3D" id="3.20.110.10">
    <property type="entry name" value="Glycoside hydrolase 38, N terminal domain"/>
    <property type="match status" value="1"/>
</dbReference>
<dbReference type="GO" id="GO:0005764">
    <property type="term" value="C:lysosome"/>
    <property type="evidence" value="ECO:0007669"/>
    <property type="project" value="TreeGrafter"/>
</dbReference>
<dbReference type="GO" id="GO:0046872">
    <property type="term" value="F:metal ion binding"/>
    <property type="evidence" value="ECO:0007669"/>
    <property type="project" value="UniProtKB-KW"/>
</dbReference>
<dbReference type="FunFam" id="1.20.1270.50:FF:000002">
    <property type="entry name" value="Alpha-mannosidase"/>
    <property type="match status" value="1"/>
</dbReference>
<evidence type="ECO:0000313" key="12">
    <source>
        <dbReference type="EMBL" id="JAB63648.1"/>
    </source>
</evidence>
<keyword evidence="5 10" id="KW-0378">Hydrolase</keyword>
<evidence type="ECO:0000256" key="3">
    <source>
        <dbReference type="ARBA" id="ARBA00012752"/>
    </source>
</evidence>
<dbReference type="InterPro" id="IPR013780">
    <property type="entry name" value="Glyco_hydro_b"/>
</dbReference>
<evidence type="ECO:0000256" key="4">
    <source>
        <dbReference type="ARBA" id="ARBA00022723"/>
    </source>
</evidence>
<evidence type="ECO:0000256" key="5">
    <source>
        <dbReference type="ARBA" id="ARBA00022801"/>
    </source>
</evidence>
<evidence type="ECO:0000259" key="11">
    <source>
        <dbReference type="SMART" id="SM00872"/>
    </source>
</evidence>
<reference evidence="12" key="1">
    <citation type="submission" date="2013-07" db="EMBL/GenBank/DDBJ databases">
        <title>Midgut Transcriptome Profiling of Anoplphora glabripennis, a Lignocellulose Degrading, Wood-Boring Cerambycid.</title>
        <authorList>
            <person name="Scully E.D."/>
            <person name="Hoover K."/>
            <person name="Carlson J.E."/>
            <person name="Tien M."/>
            <person name="Geib S.M."/>
        </authorList>
    </citation>
    <scope>NUCLEOTIDE SEQUENCE</scope>
</reference>
<feature type="chain" id="PRO_5017846385" description="Alpha-mannosidase" evidence="10">
    <location>
        <begin position="19"/>
        <end position="894"/>
    </location>
</feature>
<feature type="signal peptide" evidence="10">
    <location>
        <begin position="1"/>
        <end position="18"/>
    </location>
</feature>
<dbReference type="InterPro" id="IPR011330">
    <property type="entry name" value="Glyco_hydro/deAcase_b/a-brl"/>
</dbReference>
<evidence type="ECO:0000256" key="2">
    <source>
        <dbReference type="ARBA" id="ARBA00009792"/>
    </source>
</evidence>
<dbReference type="SUPFAM" id="SSF74650">
    <property type="entry name" value="Galactose mutarotase-like"/>
    <property type="match status" value="1"/>
</dbReference>
<dbReference type="EC" id="3.2.1.-" evidence="10"/>
<dbReference type="SUPFAM" id="SSF88688">
    <property type="entry name" value="Families 57/38 glycoside transferase middle domain"/>
    <property type="match status" value="1"/>
</dbReference>
<comment type="cofactor">
    <cofactor evidence="10">
        <name>Zn(2+)</name>
        <dbReference type="ChEBI" id="CHEBI:29105"/>
    </cofactor>
    <text evidence="10">Binds 1 zinc ion per subunit.</text>
</comment>
<dbReference type="SMART" id="SM00872">
    <property type="entry name" value="Alpha-mann_mid"/>
    <property type="match status" value="1"/>
</dbReference>
<keyword evidence="9 10" id="KW-0326">Glycosidase</keyword>
<dbReference type="PANTHER" id="PTHR11607:SF3">
    <property type="entry name" value="LYSOSOMAL ALPHA-MANNOSIDASE"/>
    <property type="match status" value="1"/>
</dbReference>
<comment type="catalytic activity">
    <reaction evidence="1">
        <text>Hydrolysis of terminal, non-reducing alpha-D-mannose residues in alpha-D-mannosides.</text>
        <dbReference type="EC" id="3.2.1.24"/>
    </reaction>
</comment>
<feature type="domain" description="Glycoside hydrolase family 38 central" evidence="11">
    <location>
        <begin position="364"/>
        <end position="436"/>
    </location>
</feature>